<evidence type="ECO:0000313" key="3">
    <source>
        <dbReference type="Proteomes" id="UP000215181"/>
    </source>
</evidence>
<organism evidence="2 3">
    <name type="scientific">Thauera propionica</name>
    <dbReference type="NCBI Taxonomy" id="2019431"/>
    <lineage>
        <taxon>Bacteria</taxon>
        <taxon>Pseudomonadati</taxon>
        <taxon>Pseudomonadota</taxon>
        <taxon>Betaproteobacteria</taxon>
        <taxon>Rhodocyclales</taxon>
        <taxon>Zoogloeaceae</taxon>
        <taxon>Thauera</taxon>
    </lineage>
</organism>
<reference evidence="2 3" key="1">
    <citation type="submission" date="2017-07" db="EMBL/GenBank/DDBJ databases">
        <title>Thauera sp. KNDSS-Mac4 genome sequence and assembly.</title>
        <authorList>
            <person name="Mayilraj S."/>
        </authorList>
    </citation>
    <scope>NUCLEOTIDE SEQUENCE [LARGE SCALE GENOMIC DNA]</scope>
    <source>
        <strain evidence="2 3">KNDSS-Mac4</strain>
    </source>
</reference>
<dbReference type="Proteomes" id="UP000215181">
    <property type="component" value="Unassembled WGS sequence"/>
</dbReference>
<feature type="coiled-coil region" evidence="1">
    <location>
        <begin position="932"/>
        <end position="980"/>
    </location>
</feature>
<evidence type="ECO:0000313" key="2">
    <source>
        <dbReference type="EMBL" id="OYD55407.1"/>
    </source>
</evidence>
<sequence length="1122" mass="125992">MINTTKSELVFLQTGEELHKSVVAALSDASKWVLQAYELQDLDLSAVTTKSHLEAALPAHIERFILREGGAHFDEQYVRDVFAFVSTNVGHCSPNLYAAVTRSPFVTSSGKSVYRKSYLPPLRRGFSTFLIALHIRRAIVLPFSFQWPRGLDLGYKGATVGKRELCPLEHLPELLRFIRSLDYREGAQQTEDVFNTYNSKQRERLVWMSQRLIIAGGWLEPADVNYEDMLALKASNDETEFSGHSDLGMLLLADLLERKYGDASPVNAAGWRAVLVNTRPTRMLEGVGSALGKGNANLVEQAAALSPAAMAPEALARVERLPGLEFNLKANAETWIGIERTFLRKVRMENKRQRTAALGYLNIYLFGYLPYWYAENPDFEYEFPSMPAKLTSAVFVSDLGLLDGNLRPMSFVDFLDSVARIRGWGASTHYGFLKQVAQLFAFIERYSDSLPGAKDFRQPLHTHDYPALTKSTGTNKRPIPRRVFKLFLSYIEALATLSAVLLERAVAGELSGNDIVGLSSRRTIIDCFERQDVFGFIPVVFHQGKAFPLRLIPNVFYAEARRLKSGHVAKVPHPHPLHQIIVSLYTGLRHNHIQWLDSLAFDQHVDDRPGGREFSELHVNTDKTKSKAWKSFVNFRVIEVLRQQRAWRELIDEPGFSKKVYYNNNPESKWGSFFPLFSHSPDGRPHTDKFYSSCWSRLLSGLQGLLGTVGVKGVRLIRFLPPGVAYGDPCMDEKLREYGSSQSRICEVSIKSDITPHSARVSVVSHAIGILPADLIGRHWTGQTEATVYHYVVPDEEETYAEQQRQNLALRQRGYEQGYEAMLRAAPGQRSPYIKADDVNSNLSKSLKANVDETITAYGCISLSFGEESKTGLDVLRDTRAVGAVENKTEICPYGNQCPPEVVAQLKGWKRCAPCHFAVRSVDHLPAITARIRQVLEGLAEIEARIAAAEDADDFTADELDALEQNRDVLAEDLAAWQMAAEVLEVMRQRIAAGKSTKSWHVQEPEIIERHLSRALFPTDTTEYVLARLQESEAFPMLESPQIRARFDLLRRQLLLNTGNIRAALKLEPSANPGAECLGLLRSIVEAHHLTLDDLKEMLESDDSYLDSIPSRPLKLLPKVVA</sequence>
<keyword evidence="1" id="KW-0175">Coiled coil</keyword>
<accession>A0A235F3C3</accession>
<evidence type="ECO:0000256" key="1">
    <source>
        <dbReference type="SAM" id="Coils"/>
    </source>
</evidence>
<name>A0A235F3C3_9RHOO</name>
<keyword evidence="3" id="KW-1185">Reference proteome</keyword>
<dbReference type="EMBL" id="NOIH01000003">
    <property type="protein sequence ID" value="OYD55407.1"/>
    <property type="molecule type" value="Genomic_DNA"/>
</dbReference>
<proteinExistence type="predicted"/>
<dbReference type="RefSeq" id="WP_004257821.1">
    <property type="nucleotide sequence ID" value="NZ_NOIH01000003.1"/>
</dbReference>
<dbReference type="AlphaFoldDB" id="A0A235F3C3"/>
<dbReference type="OrthoDB" id="9145918at2"/>
<comment type="caution">
    <text evidence="2">The sequence shown here is derived from an EMBL/GenBank/DDBJ whole genome shotgun (WGS) entry which is preliminary data.</text>
</comment>
<protein>
    <submittedName>
        <fullName evidence="2">Uncharacterized protein</fullName>
    </submittedName>
</protein>
<gene>
    <name evidence="2" type="ORF">CGK74_04260</name>
</gene>